<comment type="subcellular location">
    <subcellularLocation>
        <location evidence="1">Cell membrane</location>
    </subcellularLocation>
</comment>
<dbReference type="AlphaFoldDB" id="A0A1M7K8X5"/>
<dbReference type="PANTHER" id="PTHR30576:SF4">
    <property type="entry name" value="UNDECAPRENYL-PHOSPHATE GALACTOSE PHOSPHOTRANSFERASE"/>
    <property type="match status" value="1"/>
</dbReference>
<accession>A0A1M7K8X5</accession>
<dbReference type="RefSeq" id="WP_262975139.1">
    <property type="nucleotide sequence ID" value="NZ_FRCB01000010.1"/>
</dbReference>
<gene>
    <name evidence="11" type="ORF">SAMN05443432_11027</name>
</gene>
<comment type="similarity">
    <text evidence="2">Belongs to the bacterial sugar transferase family.</text>
</comment>
<evidence type="ECO:0000256" key="5">
    <source>
        <dbReference type="ARBA" id="ARBA00022692"/>
    </source>
</evidence>
<evidence type="ECO:0000313" key="11">
    <source>
        <dbReference type="EMBL" id="SHM61665.1"/>
    </source>
</evidence>
<evidence type="ECO:0000313" key="12">
    <source>
        <dbReference type="Proteomes" id="UP000322545"/>
    </source>
</evidence>
<keyword evidence="3" id="KW-1003">Cell membrane</keyword>
<evidence type="ECO:0000256" key="9">
    <source>
        <dbReference type="SAM" id="Phobius"/>
    </source>
</evidence>
<evidence type="ECO:0000256" key="1">
    <source>
        <dbReference type="ARBA" id="ARBA00004236"/>
    </source>
</evidence>
<keyword evidence="6 9" id="KW-1133">Transmembrane helix</keyword>
<keyword evidence="5 9" id="KW-0812">Transmembrane</keyword>
<name>A0A1M7K8X5_9RHOB</name>
<evidence type="ECO:0000256" key="4">
    <source>
        <dbReference type="ARBA" id="ARBA00022679"/>
    </source>
</evidence>
<organism evidence="11 12">
    <name type="scientific">Roseovarius litoreus</name>
    <dbReference type="NCBI Taxonomy" id="1155722"/>
    <lineage>
        <taxon>Bacteria</taxon>
        <taxon>Pseudomonadati</taxon>
        <taxon>Pseudomonadota</taxon>
        <taxon>Alphaproteobacteria</taxon>
        <taxon>Rhodobacterales</taxon>
        <taxon>Roseobacteraceae</taxon>
        <taxon>Roseovarius</taxon>
    </lineage>
</organism>
<keyword evidence="12" id="KW-1185">Reference proteome</keyword>
<proteinExistence type="inferred from homology"/>
<dbReference type="GO" id="GO:0016780">
    <property type="term" value="F:phosphotransferase activity, for other substituted phosphate groups"/>
    <property type="evidence" value="ECO:0007669"/>
    <property type="project" value="TreeGrafter"/>
</dbReference>
<dbReference type="GO" id="GO:0005886">
    <property type="term" value="C:plasma membrane"/>
    <property type="evidence" value="ECO:0007669"/>
    <property type="project" value="UniProtKB-SubCell"/>
</dbReference>
<evidence type="ECO:0000256" key="3">
    <source>
        <dbReference type="ARBA" id="ARBA00022475"/>
    </source>
</evidence>
<dbReference type="InterPro" id="IPR003362">
    <property type="entry name" value="Bact_transf"/>
</dbReference>
<evidence type="ECO:0000256" key="7">
    <source>
        <dbReference type="ARBA" id="ARBA00023136"/>
    </source>
</evidence>
<dbReference type="EMBL" id="FRCB01000010">
    <property type="protein sequence ID" value="SHM61665.1"/>
    <property type="molecule type" value="Genomic_DNA"/>
</dbReference>
<dbReference type="GO" id="GO:0000271">
    <property type="term" value="P:polysaccharide biosynthetic process"/>
    <property type="evidence" value="ECO:0007669"/>
    <property type="project" value="UniProtKB-KW"/>
</dbReference>
<evidence type="ECO:0000259" key="10">
    <source>
        <dbReference type="Pfam" id="PF02397"/>
    </source>
</evidence>
<feature type="transmembrane region" description="Helical" evidence="9">
    <location>
        <begin position="41"/>
        <end position="63"/>
    </location>
</feature>
<sequence length="229" mass="26347">MTVQNENFLRRESAPIDLLRSRVGTRKHSLYRKIGKRVLDVFLVMLAAPIVLPTVLILAAFVASDGCNPFFRQKRVGRNGRIFTMWKLRTMVPNADQKLQDHLDACEKAREEWEVKQKLTEDPRITTFGHAIRKTSMDELPQLWNVLKGDMSLVGPRPMMPEQATLYPGRAYFYLRPGVSGFWQISDRNNSSFAARADYDEMYNRRLSFSTDAWVILKTLSVVMRGTGC</sequence>
<dbReference type="PANTHER" id="PTHR30576">
    <property type="entry name" value="COLANIC BIOSYNTHESIS UDP-GLUCOSE LIPID CARRIER TRANSFERASE"/>
    <property type="match status" value="1"/>
</dbReference>
<keyword evidence="4 11" id="KW-0808">Transferase</keyword>
<protein>
    <submittedName>
        <fullName evidence="11">Sugar transferase involved in LPS biosynthesis (Colanic, teichoic acid)</fullName>
    </submittedName>
</protein>
<keyword evidence="7 9" id="KW-0472">Membrane</keyword>
<keyword evidence="8" id="KW-0270">Exopolysaccharide synthesis</keyword>
<dbReference type="Proteomes" id="UP000322545">
    <property type="component" value="Unassembled WGS sequence"/>
</dbReference>
<evidence type="ECO:0000256" key="8">
    <source>
        <dbReference type="ARBA" id="ARBA00023169"/>
    </source>
</evidence>
<reference evidence="11 12" key="1">
    <citation type="submission" date="2016-11" db="EMBL/GenBank/DDBJ databases">
        <authorList>
            <person name="Varghese N."/>
            <person name="Submissions S."/>
        </authorList>
    </citation>
    <scope>NUCLEOTIDE SEQUENCE [LARGE SCALE GENOMIC DNA]</scope>
    <source>
        <strain evidence="11 12">DSM 28249</strain>
    </source>
</reference>
<evidence type="ECO:0000256" key="6">
    <source>
        <dbReference type="ARBA" id="ARBA00022989"/>
    </source>
</evidence>
<feature type="domain" description="Bacterial sugar transferase" evidence="10">
    <location>
        <begin position="36"/>
        <end position="224"/>
    </location>
</feature>
<dbReference type="Pfam" id="PF02397">
    <property type="entry name" value="Bac_transf"/>
    <property type="match status" value="1"/>
</dbReference>
<evidence type="ECO:0000256" key="2">
    <source>
        <dbReference type="ARBA" id="ARBA00006464"/>
    </source>
</evidence>